<name>A0ABP2PCR0_9BURK</name>
<keyword evidence="2" id="KW-1185">Reference proteome</keyword>
<reference evidence="1 2" key="1">
    <citation type="journal article" date="2012" name="J. Bacteriol.">
        <title>Draft Genome Sequence of the Soil Bacterium Burkholderia terrae Strain BS001, Which Interacts with Fungal Surface Structures.</title>
        <authorList>
            <person name="Nazir R."/>
            <person name="Hansen M.A."/>
            <person name="Sorensen S."/>
            <person name="van Elsas J.D."/>
        </authorList>
    </citation>
    <scope>NUCLEOTIDE SEQUENCE [LARGE SCALE GENOMIC DNA]</scope>
    <source>
        <strain evidence="1 2">BS001</strain>
    </source>
</reference>
<evidence type="ECO:0000313" key="1">
    <source>
        <dbReference type="EMBL" id="EIM95586.1"/>
    </source>
</evidence>
<organism evidence="1 2">
    <name type="scientific">Paraburkholderia hospita</name>
    <dbReference type="NCBI Taxonomy" id="169430"/>
    <lineage>
        <taxon>Bacteria</taxon>
        <taxon>Pseudomonadati</taxon>
        <taxon>Pseudomonadota</taxon>
        <taxon>Betaproteobacteria</taxon>
        <taxon>Burkholderiales</taxon>
        <taxon>Burkholderiaceae</taxon>
        <taxon>Paraburkholderia</taxon>
    </lineage>
</organism>
<comment type="caution">
    <text evidence="1">The sequence shown here is derived from an EMBL/GenBank/DDBJ whole genome shotgun (WGS) entry which is preliminary data.</text>
</comment>
<evidence type="ECO:0000313" key="2">
    <source>
        <dbReference type="Proteomes" id="UP000004980"/>
    </source>
</evidence>
<accession>A0ABP2PCR0</accession>
<dbReference type="Proteomes" id="UP000004980">
    <property type="component" value="Unassembled WGS sequence"/>
</dbReference>
<protein>
    <submittedName>
        <fullName evidence="1">Uncharacterized protein</fullName>
    </submittedName>
</protein>
<sequence>MRQVRVGDIVRVKAQSLFDGISIGVRIRRDAADTVVEYFQRRLAAPIYRSMVRECVGIEMAGTS</sequence>
<proteinExistence type="predicted"/>
<dbReference type="EMBL" id="AKAU01000241">
    <property type="protein sequence ID" value="EIM95586.1"/>
    <property type="molecule type" value="Genomic_DNA"/>
</dbReference>
<gene>
    <name evidence="1" type="ORF">WQE_38359</name>
</gene>